<protein>
    <submittedName>
        <fullName evidence="3">Isochorismatase family protein</fullName>
    </submittedName>
</protein>
<reference evidence="3" key="1">
    <citation type="submission" date="2019-09" db="EMBL/GenBank/DDBJ databases">
        <title>Draft genome sequences of 48 bacterial type strains from the CCUG.</title>
        <authorList>
            <person name="Tunovic T."/>
            <person name="Pineiro-Iglesias B."/>
            <person name="Unosson C."/>
            <person name="Inganas E."/>
            <person name="Ohlen M."/>
            <person name="Cardew S."/>
            <person name="Jensie-Markopoulos S."/>
            <person name="Salva-Serra F."/>
            <person name="Jaen-Luchoro D."/>
            <person name="Karlsson R."/>
            <person name="Svensson-Stadler L."/>
            <person name="Chun J."/>
            <person name="Moore E."/>
        </authorList>
    </citation>
    <scope>NUCLEOTIDE SEQUENCE</scope>
    <source>
        <strain evidence="3">CCUG 50899</strain>
    </source>
</reference>
<gene>
    <name evidence="3" type="ORF">F7Q93_24250</name>
</gene>
<dbReference type="Pfam" id="PF00857">
    <property type="entry name" value="Isochorismatase"/>
    <property type="match status" value="1"/>
</dbReference>
<dbReference type="InterPro" id="IPR036380">
    <property type="entry name" value="Isochorismatase-like_sf"/>
</dbReference>
<keyword evidence="1" id="KW-0378">Hydrolase</keyword>
<name>A0A643ET33_9HYPH</name>
<dbReference type="PANTHER" id="PTHR43540:SF1">
    <property type="entry name" value="ISOCHORISMATASE HYDROLASE"/>
    <property type="match status" value="1"/>
</dbReference>
<organism evidence="3">
    <name type="scientific">Brucella pituitosa</name>
    <dbReference type="NCBI Taxonomy" id="571256"/>
    <lineage>
        <taxon>Bacteria</taxon>
        <taxon>Pseudomonadati</taxon>
        <taxon>Pseudomonadota</taxon>
        <taxon>Alphaproteobacteria</taxon>
        <taxon>Hyphomicrobiales</taxon>
        <taxon>Brucellaceae</taxon>
        <taxon>Brucella/Ochrobactrum group</taxon>
        <taxon>Brucella</taxon>
    </lineage>
</organism>
<sequence>MTQDMLYAAAGFGQAVPRGRRPAVLVVDFTYGFTDTAYPTAADMTAEITQTRRITDAARAAGFPVVYTTIAYHSGEIDKLPWLRKAAGMAALIEGSRLVEIDAATGSDPADAVIVKKGASAFFGTGLAAMLTGAGVDTLIVTGATTSGCVRASVVDAVQSGFNVLVPRDCCADRAAAPHEANLYDMHQKYADVTDAADVLQWLGGLTGKAEAQGGRS</sequence>
<dbReference type="GO" id="GO:0016787">
    <property type="term" value="F:hydrolase activity"/>
    <property type="evidence" value="ECO:0007669"/>
    <property type="project" value="UniProtKB-KW"/>
</dbReference>
<dbReference type="SUPFAM" id="SSF52499">
    <property type="entry name" value="Isochorismatase-like hydrolases"/>
    <property type="match status" value="1"/>
</dbReference>
<dbReference type="InterPro" id="IPR050272">
    <property type="entry name" value="Isochorismatase-like_hydrls"/>
</dbReference>
<accession>A0A643ET33</accession>
<proteinExistence type="predicted"/>
<dbReference type="RefSeq" id="WP_151081378.1">
    <property type="nucleotide sequence ID" value="NZ_JBHEEN010000026.1"/>
</dbReference>
<evidence type="ECO:0000313" key="3">
    <source>
        <dbReference type="EMBL" id="KAB0564658.1"/>
    </source>
</evidence>
<dbReference type="EMBL" id="VZPE01000022">
    <property type="protein sequence ID" value="KAB0564658.1"/>
    <property type="molecule type" value="Genomic_DNA"/>
</dbReference>
<comment type="caution">
    <text evidence="3">The sequence shown here is derived from an EMBL/GenBank/DDBJ whole genome shotgun (WGS) entry which is preliminary data.</text>
</comment>
<feature type="domain" description="Isochorismatase-like" evidence="2">
    <location>
        <begin position="23"/>
        <end position="198"/>
    </location>
</feature>
<dbReference type="PANTHER" id="PTHR43540">
    <property type="entry name" value="PEROXYUREIDOACRYLATE/UREIDOACRYLATE AMIDOHYDROLASE-RELATED"/>
    <property type="match status" value="1"/>
</dbReference>
<dbReference type="InterPro" id="IPR000868">
    <property type="entry name" value="Isochorismatase-like_dom"/>
</dbReference>
<evidence type="ECO:0000259" key="2">
    <source>
        <dbReference type="Pfam" id="PF00857"/>
    </source>
</evidence>
<evidence type="ECO:0000256" key="1">
    <source>
        <dbReference type="ARBA" id="ARBA00022801"/>
    </source>
</evidence>
<dbReference type="Gene3D" id="3.40.50.850">
    <property type="entry name" value="Isochorismatase-like"/>
    <property type="match status" value="1"/>
</dbReference>
<dbReference type="AlphaFoldDB" id="A0A643ET33"/>